<gene>
    <name evidence="2" type="ORF">FHR90_002183</name>
    <name evidence="3" type="ORF">HUK83_15045</name>
</gene>
<dbReference type="Pfam" id="PF00724">
    <property type="entry name" value="Oxidored_FMN"/>
    <property type="match status" value="1"/>
</dbReference>
<dbReference type="EMBL" id="JACHXV010000007">
    <property type="protein sequence ID" value="MBB3174342.1"/>
    <property type="molecule type" value="Genomic_DNA"/>
</dbReference>
<evidence type="ECO:0000313" key="3">
    <source>
        <dbReference type="EMBL" id="NVN31643.1"/>
    </source>
</evidence>
<dbReference type="CDD" id="cd04747">
    <property type="entry name" value="OYE_like_5_FMN"/>
    <property type="match status" value="1"/>
</dbReference>
<reference evidence="2 4" key="2">
    <citation type="submission" date="2020-08" db="EMBL/GenBank/DDBJ databases">
        <title>Genomic Encyclopedia of Type Strains, Phase III (KMG-III): the genomes of soil and plant-associated and newly described type strains.</title>
        <authorList>
            <person name="Whitman W."/>
        </authorList>
    </citation>
    <scope>NUCLEOTIDE SEQUENCE [LARGE SCALE GENOMIC DNA]</scope>
    <source>
        <strain evidence="2 4">CECT 8088</strain>
    </source>
</reference>
<dbReference type="EMBL" id="JABXXQ010000442">
    <property type="protein sequence ID" value="NVN31643.1"/>
    <property type="molecule type" value="Genomic_DNA"/>
</dbReference>
<evidence type="ECO:0000313" key="2">
    <source>
        <dbReference type="EMBL" id="MBB3174342.1"/>
    </source>
</evidence>
<reference evidence="3 5" key="1">
    <citation type="submission" date="2020-06" db="EMBL/GenBank/DDBJ databases">
        <title>Description of novel acetic acid bacteria.</title>
        <authorList>
            <person name="Sombolestani A."/>
        </authorList>
    </citation>
    <scope>NUCLEOTIDE SEQUENCE [LARGE SCALE GENOMIC DNA]</scope>
    <source>
        <strain evidence="3 5">LMG 26838</strain>
    </source>
</reference>
<dbReference type="Proteomes" id="UP000565205">
    <property type="component" value="Unassembled WGS sequence"/>
</dbReference>
<dbReference type="InterPro" id="IPR013785">
    <property type="entry name" value="Aldolase_TIM"/>
</dbReference>
<keyword evidence="4" id="KW-1185">Reference proteome</keyword>
<protein>
    <submittedName>
        <fullName evidence="2">2,4-dienoyl-CoA reductase-like NADH-dependent reductase (Old Yellow Enzyme family)</fullName>
    </submittedName>
    <submittedName>
        <fullName evidence="3">NADH:flavin oxidoreductase</fullName>
    </submittedName>
</protein>
<dbReference type="PANTHER" id="PTHR22893">
    <property type="entry name" value="NADH OXIDOREDUCTASE-RELATED"/>
    <property type="match status" value="1"/>
</dbReference>
<dbReference type="SUPFAM" id="SSF51395">
    <property type="entry name" value="FMN-linked oxidoreductases"/>
    <property type="match status" value="1"/>
</dbReference>
<dbReference type="AlphaFoldDB" id="A0A839V458"/>
<evidence type="ECO:0000313" key="4">
    <source>
        <dbReference type="Proteomes" id="UP000557688"/>
    </source>
</evidence>
<evidence type="ECO:0000313" key="5">
    <source>
        <dbReference type="Proteomes" id="UP000565205"/>
    </source>
</evidence>
<dbReference type="InterPro" id="IPR045247">
    <property type="entry name" value="Oye-like"/>
</dbReference>
<dbReference type="Proteomes" id="UP000557688">
    <property type="component" value="Unassembled WGS sequence"/>
</dbReference>
<dbReference type="GO" id="GO:0016491">
    <property type="term" value="F:oxidoreductase activity"/>
    <property type="evidence" value="ECO:0007669"/>
    <property type="project" value="InterPro"/>
</dbReference>
<evidence type="ECO:0000259" key="1">
    <source>
        <dbReference type="Pfam" id="PF00724"/>
    </source>
</evidence>
<dbReference type="InterPro" id="IPR001155">
    <property type="entry name" value="OxRdtase_FMN_N"/>
</dbReference>
<dbReference type="RefSeq" id="WP_176626086.1">
    <property type="nucleotide sequence ID" value="NZ_JABXXQ010000442.1"/>
</dbReference>
<dbReference type="PANTHER" id="PTHR22893:SF55">
    <property type="entry name" value="OXIDOREDUCTASE-RELATED"/>
    <property type="match status" value="1"/>
</dbReference>
<proteinExistence type="predicted"/>
<dbReference type="GO" id="GO:0010181">
    <property type="term" value="F:FMN binding"/>
    <property type="evidence" value="ECO:0007669"/>
    <property type="project" value="InterPro"/>
</dbReference>
<dbReference type="Gene3D" id="3.20.20.70">
    <property type="entry name" value="Aldolase class I"/>
    <property type="match status" value="1"/>
</dbReference>
<accession>A0A839V458</accession>
<name>A0A839V458_9PROT</name>
<organism evidence="2 4">
    <name type="scientific">Endobacter medicaginis</name>
    <dbReference type="NCBI Taxonomy" id="1181271"/>
    <lineage>
        <taxon>Bacteria</taxon>
        <taxon>Pseudomonadati</taxon>
        <taxon>Pseudomonadota</taxon>
        <taxon>Alphaproteobacteria</taxon>
        <taxon>Acetobacterales</taxon>
        <taxon>Acetobacteraceae</taxon>
        <taxon>Endobacter</taxon>
    </lineage>
</organism>
<feature type="domain" description="NADH:flavin oxidoreductase/NADH oxidase N-terminal" evidence="1">
    <location>
        <begin position="7"/>
        <end position="228"/>
    </location>
</feature>
<sequence length="368" mass="39656">MASTDTLFRPFSLGSLSLPNRIVMAPMTRTFSPEGVPGENVAEYYARRAGSVGLIISEGTVIDRPNARNDPKIPFFHGEAPLGGWKRVIDAVHAEGGHMAPQIWHTGAMKYGNFEPGTPVESPSGLIGPGKPRGEAMSEAAIADTIAAFGRAAGDAKALGFDTVELHGAHGYLIDEFFWAGSNVRTDRWGGATIAERSRFAVEAIRAVRAAVGPEMPVIIRLSQWKQQDYAARLATSPAEMEAWLTPLVEAGANVLHCSQRRFWEPEFPEIDGGNGLNFAGWAKKLTGAATISVGSVGLSGEFMASFRGESSEPASLDALLERMERDEFDLIAVGRALITDPHWVDKVRDGRTDELRPFSPAALAELV</sequence>
<comment type="caution">
    <text evidence="2">The sequence shown here is derived from an EMBL/GenBank/DDBJ whole genome shotgun (WGS) entry which is preliminary data.</text>
</comment>
<dbReference type="GO" id="GO:0005829">
    <property type="term" value="C:cytosol"/>
    <property type="evidence" value="ECO:0007669"/>
    <property type="project" value="TreeGrafter"/>
</dbReference>
<dbReference type="FunFam" id="3.20.20.70:FF:000262">
    <property type="entry name" value="NADH:flavin oxidoreductase"/>
    <property type="match status" value="1"/>
</dbReference>